<dbReference type="Proteomes" id="UP000808337">
    <property type="component" value="Unassembled WGS sequence"/>
</dbReference>
<organism evidence="5 6">
    <name type="scientific">Candidatus Opimibacter skivensis</name>
    <dbReference type="NCBI Taxonomy" id="2982028"/>
    <lineage>
        <taxon>Bacteria</taxon>
        <taxon>Pseudomonadati</taxon>
        <taxon>Bacteroidota</taxon>
        <taxon>Saprospiria</taxon>
        <taxon>Saprospirales</taxon>
        <taxon>Saprospiraceae</taxon>
        <taxon>Candidatus Opimibacter</taxon>
    </lineage>
</organism>
<keyword evidence="4" id="KW-0804">Transcription</keyword>
<evidence type="ECO:0000256" key="2">
    <source>
        <dbReference type="ARBA" id="ARBA00023015"/>
    </source>
</evidence>
<dbReference type="GO" id="GO:0003677">
    <property type="term" value="F:DNA binding"/>
    <property type="evidence" value="ECO:0007669"/>
    <property type="project" value="UniProtKB-KW"/>
</dbReference>
<evidence type="ECO:0000313" key="5">
    <source>
        <dbReference type="EMBL" id="MBK9981491.1"/>
    </source>
</evidence>
<gene>
    <name evidence="5" type="ORF">IPP15_03540</name>
</gene>
<keyword evidence="3" id="KW-0238">DNA-binding</keyword>
<comment type="similarity">
    <text evidence="1">Belongs to the BlaI transcriptional regulatory family.</text>
</comment>
<keyword evidence="2" id="KW-0805">Transcription regulation</keyword>
<reference evidence="5 6" key="1">
    <citation type="submission" date="2020-10" db="EMBL/GenBank/DDBJ databases">
        <title>Connecting structure to function with the recovery of over 1000 high-quality activated sludge metagenome-assembled genomes encoding full-length rRNA genes using long-read sequencing.</title>
        <authorList>
            <person name="Singleton C.M."/>
            <person name="Petriglieri F."/>
            <person name="Kristensen J.M."/>
            <person name="Kirkegaard R.H."/>
            <person name="Michaelsen T.Y."/>
            <person name="Andersen M.H."/>
            <person name="Karst S.M."/>
            <person name="Dueholm M.S."/>
            <person name="Nielsen P.H."/>
            <person name="Albertsen M."/>
        </authorList>
    </citation>
    <scope>NUCLEOTIDE SEQUENCE [LARGE SCALE GENOMIC DNA]</scope>
    <source>
        <strain evidence="5">Ribe_18-Q3-R11-54_MAXAC.273</strain>
    </source>
</reference>
<sequence length="119" mass="13865">MQRLTKGEEEIMHFIWQLGRCTVADIIDKIAPPKPPHSSISSIVRILERKGFVDHKTYGRTYEYFPLITKDEYSRGSLLSLIHNYFNGSTPKLVSFLVEEEETTIEELQEIIKKLKKKP</sequence>
<dbReference type="PIRSF" id="PIRSF019455">
    <property type="entry name" value="CopR_AtkY"/>
    <property type="match status" value="1"/>
</dbReference>
<dbReference type="InterPro" id="IPR036390">
    <property type="entry name" value="WH_DNA-bd_sf"/>
</dbReference>
<evidence type="ECO:0000313" key="6">
    <source>
        <dbReference type="Proteomes" id="UP000808337"/>
    </source>
</evidence>
<dbReference type="Pfam" id="PF03965">
    <property type="entry name" value="Penicillinase_R"/>
    <property type="match status" value="1"/>
</dbReference>
<evidence type="ECO:0000256" key="3">
    <source>
        <dbReference type="ARBA" id="ARBA00023125"/>
    </source>
</evidence>
<dbReference type="InterPro" id="IPR036388">
    <property type="entry name" value="WH-like_DNA-bd_sf"/>
</dbReference>
<accession>A0A9D7XP02</accession>
<evidence type="ECO:0000256" key="4">
    <source>
        <dbReference type="ARBA" id="ARBA00023163"/>
    </source>
</evidence>
<dbReference type="Gene3D" id="1.10.10.10">
    <property type="entry name" value="Winged helix-like DNA-binding domain superfamily/Winged helix DNA-binding domain"/>
    <property type="match status" value="1"/>
</dbReference>
<dbReference type="SUPFAM" id="SSF46785">
    <property type="entry name" value="Winged helix' DNA-binding domain"/>
    <property type="match status" value="1"/>
</dbReference>
<name>A0A9D7XP02_9BACT</name>
<dbReference type="AlphaFoldDB" id="A0A9D7XP02"/>
<dbReference type="GO" id="GO:0045892">
    <property type="term" value="P:negative regulation of DNA-templated transcription"/>
    <property type="evidence" value="ECO:0007669"/>
    <property type="project" value="InterPro"/>
</dbReference>
<dbReference type="InterPro" id="IPR005650">
    <property type="entry name" value="BlaI_family"/>
</dbReference>
<comment type="caution">
    <text evidence="5">The sequence shown here is derived from an EMBL/GenBank/DDBJ whole genome shotgun (WGS) entry which is preliminary data.</text>
</comment>
<evidence type="ECO:0000256" key="1">
    <source>
        <dbReference type="ARBA" id="ARBA00011046"/>
    </source>
</evidence>
<proteinExistence type="inferred from homology"/>
<dbReference type="Gene3D" id="1.10.4040.10">
    <property type="entry name" value="Penicillinase repressor domain"/>
    <property type="match status" value="1"/>
</dbReference>
<protein>
    <submittedName>
        <fullName evidence="5">BlaI/MecI/CopY family transcriptional regulator</fullName>
    </submittedName>
</protein>
<dbReference type="EMBL" id="JADKGY010000001">
    <property type="protein sequence ID" value="MBK9981491.1"/>
    <property type="molecule type" value="Genomic_DNA"/>
</dbReference>